<protein>
    <submittedName>
        <fullName evidence="1">Uncharacterized protein</fullName>
    </submittedName>
</protein>
<evidence type="ECO:0000313" key="1">
    <source>
        <dbReference type="EMBL" id="PNF21019.1"/>
    </source>
</evidence>
<dbReference type="InParanoid" id="A0A2J7PXG6"/>
<proteinExistence type="predicted"/>
<organism evidence="1 2">
    <name type="scientific">Cryptotermes secundus</name>
    <dbReference type="NCBI Taxonomy" id="105785"/>
    <lineage>
        <taxon>Eukaryota</taxon>
        <taxon>Metazoa</taxon>
        <taxon>Ecdysozoa</taxon>
        <taxon>Arthropoda</taxon>
        <taxon>Hexapoda</taxon>
        <taxon>Insecta</taxon>
        <taxon>Pterygota</taxon>
        <taxon>Neoptera</taxon>
        <taxon>Polyneoptera</taxon>
        <taxon>Dictyoptera</taxon>
        <taxon>Blattodea</taxon>
        <taxon>Blattoidea</taxon>
        <taxon>Termitoidae</taxon>
        <taxon>Kalotermitidae</taxon>
        <taxon>Cryptotermitinae</taxon>
        <taxon>Cryptotermes</taxon>
    </lineage>
</organism>
<dbReference type="AlphaFoldDB" id="A0A2J7PXG6"/>
<reference evidence="1 2" key="1">
    <citation type="submission" date="2017-12" db="EMBL/GenBank/DDBJ databases">
        <title>Hemimetabolous genomes reveal molecular basis of termite eusociality.</title>
        <authorList>
            <person name="Harrison M.C."/>
            <person name="Jongepier E."/>
            <person name="Robertson H.M."/>
            <person name="Arning N."/>
            <person name="Bitard-Feildel T."/>
            <person name="Chao H."/>
            <person name="Childers C.P."/>
            <person name="Dinh H."/>
            <person name="Doddapaneni H."/>
            <person name="Dugan S."/>
            <person name="Gowin J."/>
            <person name="Greiner C."/>
            <person name="Han Y."/>
            <person name="Hu H."/>
            <person name="Hughes D.S.T."/>
            <person name="Huylmans A.-K."/>
            <person name="Kemena C."/>
            <person name="Kremer L.P.M."/>
            <person name="Lee S.L."/>
            <person name="Lopez-Ezquerra A."/>
            <person name="Mallet L."/>
            <person name="Monroy-Kuhn J.M."/>
            <person name="Moser A."/>
            <person name="Murali S.C."/>
            <person name="Muzny D.M."/>
            <person name="Otani S."/>
            <person name="Piulachs M.-D."/>
            <person name="Poelchau M."/>
            <person name="Qu J."/>
            <person name="Schaub F."/>
            <person name="Wada-Katsumata A."/>
            <person name="Worley K.C."/>
            <person name="Xie Q."/>
            <person name="Ylla G."/>
            <person name="Poulsen M."/>
            <person name="Gibbs R.A."/>
            <person name="Schal C."/>
            <person name="Richards S."/>
            <person name="Belles X."/>
            <person name="Korb J."/>
            <person name="Bornberg-Bauer E."/>
        </authorList>
    </citation>
    <scope>NUCLEOTIDE SEQUENCE [LARGE SCALE GENOMIC DNA]</scope>
    <source>
        <tissue evidence="1">Whole body</tissue>
    </source>
</reference>
<dbReference type="EMBL" id="NEVH01020859">
    <property type="protein sequence ID" value="PNF21019.1"/>
    <property type="molecule type" value="Genomic_DNA"/>
</dbReference>
<name>A0A2J7PXG6_9NEOP</name>
<gene>
    <name evidence="1" type="ORF">B7P43_G09489</name>
</gene>
<evidence type="ECO:0000313" key="2">
    <source>
        <dbReference type="Proteomes" id="UP000235965"/>
    </source>
</evidence>
<accession>A0A2J7PXG6</accession>
<dbReference type="Proteomes" id="UP000235965">
    <property type="component" value="Unassembled WGS sequence"/>
</dbReference>
<sequence length="61" mass="7216">MYIWVATEYRYINLTLHIHYDNKCDIDTRREVNMTSEGDSTLKSNPDAAIILPNMLYQHLN</sequence>
<comment type="caution">
    <text evidence="1">The sequence shown here is derived from an EMBL/GenBank/DDBJ whole genome shotgun (WGS) entry which is preliminary data.</text>
</comment>
<keyword evidence="2" id="KW-1185">Reference proteome</keyword>